<dbReference type="EMBL" id="JAMSHT010000001">
    <property type="protein sequence ID" value="MCM8556587.1"/>
    <property type="molecule type" value="Genomic_DNA"/>
</dbReference>
<keyword evidence="8" id="KW-0769">Symport</keyword>
<dbReference type="Proteomes" id="UP001155128">
    <property type="component" value="Unassembled WGS sequence"/>
</dbReference>
<feature type="transmembrane region" description="Helical" evidence="8">
    <location>
        <begin position="229"/>
        <end position="250"/>
    </location>
</feature>
<organism evidence="9 10">
    <name type="scientific">Sphingomicrobium sediminis</name>
    <dbReference type="NCBI Taxonomy" id="2950949"/>
    <lineage>
        <taxon>Bacteria</taxon>
        <taxon>Pseudomonadati</taxon>
        <taxon>Pseudomonadota</taxon>
        <taxon>Alphaproteobacteria</taxon>
        <taxon>Sphingomonadales</taxon>
        <taxon>Sphingomonadaceae</taxon>
        <taxon>Sphingomicrobium</taxon>
    </lineage>
</organism>
<keyword evidence="7 8" id="KW-0472">Membrane</keyword>
<evidence type="ECO:0000256" key="8">
    <source>
        <dbReference type="RuleBase" id="RU363064"/>
    </source>
</evidence>
<feature type="transmembrane region" description="Helical" evidence="8">
    <location>
        <begin position="396"/>
        <end position="416"/>
    </location>
</feature>
<comment type="similarity">
    <text evidence="2 8">Belongs to the alanine or glycine:cation symporter (AGCS) (TC 2.A.25) family.</text>
</comment>
<feature type="transmembrane region" description="Helical" evidence="8">
    <location>
        <begin position="159"/>
        <end position="181"/>
    </location>
</feature>
<keyword evidence="8" id="KW-0997">Cell inner membrane</keyword>
<name>A0A9X2J3V5_9SPHN</name>
<evidence type="ECO:0000256" key="1">
    <source>
        <dbReference type="ARBA" id="ARBA00004651"/>
    </source>
</evidence>
<dbReference type="PRINTS" id="PR00175">
    <property type="entry name" value="NAALASMPORT"/>
</dbReference>
<dbReference type="RefSeq" id="WP_252111923.1">
    <property type="nucleotide sequence ID" value="NZ_JAMSHT010000001.1"/>
</dbReference>
<feature type="transmembrane region" description="Helical" evidence="8">
    <location>
        <begin position="319"/>
        <end position="340"/>
    </location>
</feature>
<comment type="caution">
    <text evidence="9">The sequence shown here is derived from an EMBL/GenBank/DDBJ whole genome shotgun (WGS) entry which is preliminary data.</text>
</comment>
<dbReference type="PANTHER" id="PTHR30330">
    <property type="entry name" value="AGSS FAMILY TRANSPORTER, SODIUM-ALANINE"/>
    <property type="match status" value="1"/>
</dbReference>
<evidence type="ECO:0000256" key="5">
    <source>
        <dbReference type="ARBA" id="ARBA00022692"/>
    </source>
</evidence>
<feature type="transmembrane region" description="Helical" evidence="8">
    <location>
        <begin position="201"/>
        <end position="222"/>
    </location>
</feature>
<accession>A0A9X2J3V5</accession>
<keyword evidence="6 8" id="KW-1133">Transmembrane helix</keyword>
<gene>
    <name evidence="9" type="ORF">NDO55_01975</name>
</gene>
<evidence type="ECO:0000256" key="3">
    <source>
        <dbReference type="ARBA" id="ARBA00022448"/>
    </source>
</evidence>
<evidence type="ECO:0000256" key="2">
    <source>
        <dbReference type="ARBA" id="ARBA00009261"/>
    </source>
</evidence>
<dbReference type="NCBIfam" id="TIGR00835">
    <property type="entry name" value="agcS"/>
    <property type="match status" value="1"/>
</dbReference>
<comment type="subcellular location">
    <subcellularLocation>
        <location evidence="8">Cell inner membrane</location>
        <topology evidence="8">Multi-pass membrane protein</topology>
    </subcellularLocation>
    <subcellularLocation>
        <location evidence="1">Cell membrane</location>
        <topology evidence="1">Multi-pass membrane protein</topology>
    </subcellularLocation>
</comment>
<dbReference type="Pfam" id="PF01235">
    <property type="entry name" value="Na_Ala_symp"/>
    <property type="match status" value="1"/>
</dbReference>
<evidence type="ECO:0000256" key="4">
    <source>
        <dbReference type="ARBA" id="ARBA00022475"/>
    </source>
</evidence>
<feature type="transmembrane region" description="Helical" evidence="8">
    <location>
        <begin position="428"/>
        <end position="444"/>
    </location>
</feature>
<keyword evidence="3 8" id="KW-0813">Transport</keyword>
<dbReference type="PANTHER" id="PTHR30330:SF3">
    <property type="entry name" value="TRANSCRIPTIONAL REGULATOR, LRP FAMILY"/>
    <property type="match status" value="1"/>
</dbReference>
<evidence type="ECO:0000313" key="9">
    <source>
        <dbReference type="EMBL" id="MCM8556587.1"/>
    </source>
</evidence>
<keyword evidence="10" id="KW-1185">Reference proteome</keyword>
<keyword evidence="5 8" id="KW-0812">Transmembrane</keyword>
<dbReference type="InterPro" id="IPR001463">
    <property type="entry name" value="Na/Ala_symport"/>
</dbReference>
<feature type="transmembrane region" description="Helical" evidence="8">
    <location>
        <begin position="360"/>
        <end position="384"/>
    </location>
</feature>
<evidence type="ECO:0000256" key="6">
    <source>
        <dbReference type="ARBA" id="ARBA00022989"/>
    </source>
</evidence>
<protein>
    <submittedName>
        <fullName evidence="9">Alanine:cation symporter family protein</fullName>
    </submittedName>
</protein>
<keyword evidence="4" id="KW-1003">Cell membrane</keyword>
<dbReference type="GO" id="GO:0005886">
    <property type="term" value="C:plasma membrane"/>
    <property type="evidence" value="ECO:0007669"/>
    <property type="project" value="UniProtKB-SubCell"/>
</dbReference>
<proteinExistence type="inferred from homology"/>
<dbReference type="GO" id="GO:0005283">
    <property type="term" value="F:amino acid:sodium symporter activity"/>
    <property type="evidence" value="ECO:0007669"/>
    <property type="project" value="InterPro"/>
</dbReference>
<evidence type="ECO:0000256" key="7">
    <source>
        <dbReference type="ARBA" id="ARBA00023136"/>
    </source>
</evidence>
<evidence type="ECO:0000313" key="10">
    <source>
        <dbReference type="Proteomes" id="UP001155128"/>
    </source>
</evidence>
<feature type="transmembrane region" description="Helical" evidence="8">
    <location>
        <begin position="256"/>
        <end position="279"/>
    </location>
</feature>
<dbReference type="AlphaFoldDB" id="A0A9X2J3V5"/>
<sequence>MELVGAAIDALYNAVFYEVTLFGEPIGLIVLWLAIPMIFTTVGLGFINFRALGHAVSVVRGRFSDTDPPGAMSPFQALSTALSSTIGLGNIAGVAIAIATGGPGAAFWMFVIGWFAMSLKFSEVTLGLRYREVDADGTVRGGPMYTLKNGLKARGLPRLGLAFGGLWAFVAVFGNLPMLQVNQSFSMLSSTFNWVDARSPIYYGIFLAITVGLVIFGGAARLGRITSAIVPSMGIVYLSGILAILAIGWAEIPGAIALIVSDAFTAQAAGGGVLGIFIIGMRRAVYSTEAGLGNAVIAHSQAKTDEPVSEGMVSLLEPFIDTVVICTLGALAIVVAGTWTDTSLNDIQIVGAAFAQLGDWAIYLLTLAVFLFAFSTICATGFYGQQSWSYLFGTKAHSVWIFRLLFLGTMPVAASLEISQVVNFVDSSFFLMGVPNILAIYLFWPELRAMVKDYWARKVKPAA</sequence>
<feature type="transmembrane region" description="Helical" evidence="8">
    <location>
        <begin position="26"/>
        <end position="47"/>
    </location>
</feature>
<reference evidence="9" key="1">
    <citation type="submission" date="2022-06" db="EMBL/GenBank/DDBJ databases">
        <title>Sphingomicrobium sedimins sp. nov., a marine bacterium isolated from tidal flat.</title>
        <authorList>
            <person name="Kim C.-H."/>
            <person name="Yoo Y."/>
            <person name="Kim J.-J."/>
        </authorList>
    </citation>
    <scope>NUCLEOTIDE SEQUENCE</scope>
    <source>
        <strain evidence="9">GRR-S6-50</strain>
    </source>
</reference>